<keyword evidence="8 12" id="KW-0676">Redox-active center</keyword>
<dbReference type="GO" id="GO:0034599">
    <property type="term" value="P:cellular response to oxidative stress"/>
    <property type="evidence" value="ECO:0007669"/>
    <property type="project" value="TreeGrafter"/>
</dbReference>
<feature type="disulfide bond" description="Redox-active" evidence="11">
    <location>
        <begin position="80"/>
        <end position="85"/>
    </location>
</feature>
<sequence>MLSMKHLRRLDIIRRHLQQYNTKTISSNAGQYDYDLVVIGGGSGGLSCAKEGAGLGKRVAVLDYVSPSVQGTTWGLGGTCVNVGCIPKKLMHHAAQLGEAIQISDKYGWSISGEISHSWETLVQNVQNHVRSLNWGHRVQLQEKSVKYFNAKGSFQDKHTIKATAKDGQETIITTENVVIAVGGRPRYPDNVPGAREHGVSSDDIFSLSKSPGKTLVVGASYVALECAGFLTGLGFDTSVMVRSVYLRGFDQQMGDLIAANMRDHGTKFIERSVPKAIEKQQDGKLNVEWRNLESDETHEDSFDTVLFAIGRDPETSFLQLDKAGVEMDPKSKKIIVDEKERTSVANIYGIGDVIHNRPELTPVAIMAGKLLARRIFGGSNQMMDYTKIPTTVFTPLEYSSVGLSEEDAMSKCGEDNTEVYHAFYKPLEYTVGEKDASQCYIKAVCDRNNNSVLGLHFLGPHAGEVMQGFAAAMSCGLTYDQLSSTIGIHPTSAEEIVKLNITKRSGEDPNVTGC</sequence>
<dbReference type="AlphaFoldDB" id="A0A7D9DUZ8"/>
<protein>
    <recommendedName>
        <fullName evidence="2">thioredoxin-disulfide reductase (NADPH)</fullName>
        <ecNumber evidence="2">1.8.1.9</ecNumber>
    </recommendedName>
</protein>
<dbReference type="Pfam" id="PF02852">
    <property type="entry name" value="Pyr_redox_dim"/>
    <property type="match status" value="1"/>
</dbReference>
<dbReference type="InterPro" id="IPR001100">
    <property type="entry name" value="Pyr_nuc-diS_OxRdtase"/>
</dbReference>
<comment type="cofactor">
    <cofactor evidence="10">
        <name>FAD</name>
        <dbReference type="ChEBI" id="CHEBI:57692"/>
    </cofactor>
    <text evidence="10">Binds 1 FAD per subunit.</text>
</comment>
<dbReference type="GO" id="GO:0006749">
    <property type="term" value="P:glutathione metabolic process"/>
    <property type="evidence" value="ECO:0007669"/>
    <property type="project" value="TreeGrafter"/>
</dbReference>
<feature type="binding site" evidence="10">
    <location>
        <position position="353"/>
    </location>
    <ligand>
        <name>FAD</name>
        <dbReference type="ChEBI" id="CHEBI:57692"/>
    </ligand>
</feature>
<dbReference type="FunFam" id="3.50.50.60:FF:000190">
    <property type="entry name" value="Thioredoxin reductase"/>
    <property type="match status" value="1"/>
</dbReference>
<keyword evidence="10" id="KW-0520">NAD</keyword>
<evidence type="ECO:0000256" key="1">
    <source>
        <dbReference type="ARBA" id="ARBA00007532"/>
    </source>
</evidence>
<evidence type="ECO:0000256" key="6">
    <source>
        <dbReference type="ARBA" id="ARBA00023002"/>
    </source>
</evidence>
<feature type="active site" description="Proton acceptor" evidence="9">
    <location>
        <position position="490"/>
    </location>
</feature>
<feature type="binding site" evidence="10">
    <location>
        <position position="89"/>
    </location>
    <ligand>
        <name>FAD</name>
        <dbReference type="ChEBI" id="CHEBI:57692"/>
    </ligand>
</feature>
<evidence type="ECO:0000256" key="4">
    <source>
        <dbReference type="ARBA" id="ARBA00022827"/>
    </source>
</evidence>
<dbReference type="Pfam" id="PF07992">
    <property type="entry name" value="Pyr_redox_2"/>
    <property type="match status" value="1"/>
</dbReference>
<dbReference type="PRINTS" id="PR00368">
    <property type="entry name" value="FADPNR"/>
</dbReference>
<dbReference type="NCBIfam" id="TIGR01438">
    <property type="entry name" value="TGR"/>
    <property type="match status" value="1"/>
</dbReference>
<dbReference type="PRINTS" id="PR00411">
    <property type="entry name" value="PNDRDTASEI"/>
</dbReference>
<keyword evidence="5" id="KW-0521">NADP</keyword>
<gene>
    <name evidence="13" type="ORF">PACLA_8A084100</name>
</gene>
<dbReference type="GO" id="GO:0004362">
    <property type="term" value="F:glutathione-disulfide reductase (NADPH) activity"/>
    <property type="evidence" value="ECO:0007669"/>
    <property type="project" value="TreeGrafter"/>
</dbReference>
<dbReference type="FunFam" id="3.30.390.30:FF:000004">
    <property type="entry name" value="Thioredoxin reductase 1, cytoplasmic"/>
    <property type="match status" value="1"/>
</dbReference>
<evidence type="ECO:0000313" key="14">
    <source>
        <dbReference type="Proteomes" id="UP001152795"/>
    </source>
</evidence>
<dbReference type="Gene3D" id="3.50.50.60">
    <property type="entry name" value="FAD/NAD(P)-binding domain"/>
    <property type="match status" value="2"/>
</dbReference>
<evidence type="ECO:0000256" key="8">
    <source>
        <dbReference type="ARBA" id="ARBA00023284"/>
    </source>
</evidence>
<evidence type="ECO:0000256" key="3">
    <source>
        <dbReference type="ARBA" id="ARBA00022630"/>
    </source>
</evidence>
<comment type="caution">
    <text evidence="13">The sequence shown here is derived from an EMBL/GenBank/DDBJ whole genome shotgun (WGS) entry which is preliminary data.</text>
</comment>
<reference evidence="13" key="1">
    <citation type="submission" date="2020-04" db="EMBL/GenBank/DDBJ databases">
        <authorList>
            <person name="Alioto T."/>
            <person name="Alioto T."/>
            <person name="Gomez Garrido J."/>
        </authorList>
    </citation>
    <scope>NUCLEOTIDE SEQUENCE</scope>
    <source>
        <strain evidence="13">A484AB</strain>
    </source>
</reference>
<feature type="binding site" evidence="10">
    <location>
        <begin position="219"/>
        <end position="226"/>
    </location>
    <ligand>
        <name>NAD(+)</name>
        <dbReference type="ChEBI" id="CHEBI:57540"/>
    </ligand>
</feature>
<dbReference type="GO" id="GO:0005739">
    <property type="term" value="C:mitochondrion"/>
    <property type="evidence" value="ECO:0007669"/>
    <property type="project" value="TreeGrafter"/>
</dbReference>
<dbReference type="EC" id="1.8.1.9" evidence="2"/>
<dbReference type="InterPro" id="IPR046952">
    <property type="entry name" value="GSHR/TRXR-like"/>
</dbReference>
<name>A0A7D9DUZ8_PARCT</name>
<evidence type="ECO:0000256" key="2">
    <source>
        <dbReference type="ARBA" id="ARBA00012610"/>
    </source>
</evidence>
<feature type="binding site" evidence="10">
    <location>
        <position position="311"/>
    </location>
    <ligand>
        <name>NAD(+)</name>
        <dbReference type="ChEBI" id="CHEBI:57540"/>
    </ligand>
</feature>
<dbReference type="GO" id="GO:0005829">
    <property type="term" value="C:cytosol"/>
    <property type="evidence" value="ECO:0007669"/>
    <property type="project" value="TreeGrafter"/>
</dbReference>
<evidence type="ECO:0000313" key="13">
    <source>
        <dbReference type="EMBL" id="CAB3994079.1"/>
    </source>
</evidence>
<dbReference type="PANTHER" id="PTHR42737">
    <property type="entry name" value="GLUTATHIONE REDUCTASE"/>
    <property type="match status" value="1"/>
</dbReference>
<dbReference type="SUPFAM" id="SSF55424">
    <property type="entry name" value="FAD/NAD-linked reductases, dimerisation (C-terminal) domain"/>
    <property type="match status" value="1"/>
</dbReference>
<dbReference type="InterPro" id="IPR016156">
    <property type="entry name" value="FAD/NAD-linked_Rdtase_dimer_sf"/>
</dbReference>
<comment type="similarity">
    <text evidence="1 12">Belongs to the class-I pyridine nucleotide-disulfide oxidoreductase family.</text>
</comment>
<keyword evidence="6 12" id="KW-0560">Oxidoreductase</keyword>
<dbReference type="InterPro" id="IPR023753">
    <property type="entry name" value="FAD/NAD-binding_dom"/>
</dbReference>
<dbReference type="InterPro" id="IPR006338">
    <property type="entry name" value="Thioredoxin/glutathione_Rdtase"/>
</dbReference>
<evidence type="ECO:0000256" key="10">
    <source>
        <dbReference type="PIRSR" id="PIRSR000350-3"/>
    </source>
</evidence>
<dbReference type="GO" id="GO:0045454">
    <property type="term" value="P:cell redox homeostasis"/>
    <property type="evidence" value="ECO:0007669"/>
    <property type="project" value="InterPro"/>
</dbReference>
<dbReference type="OrthoDB" id="5956163at2759"/>
<dbReference type="Gene3D" id="3.30.390.30">
    <property type="match status" value="1"/>
</dbReference>
<dbReference type="SUPFAM" id="SSF51905">
    <property type="entry name" value="FAD/NAD(P)-binding domain"/>
    <property type="match status" value="1"/>
</dbReference>
<evidence type="ECO:0000256" key="7">
    <source>
        <dbReference type="ARBA" id="ARBA00023157"/>
    </source>
</evidence>
<keyword evidence="3 12" id="KW-0285">Flavoprotein</keyword>
<evidence type="ECO:0000256" key="12">
    <source>
        <dbReference type="RuleBase" id="RU003691"/>
    </source>
</evidence>
<accession>A0A7D9DUZ8</accession>
<keyword evidence="7" id="KW-1015">Disulfide bond</keyword>
<dbReference type="InterPro" id="IPR004099">
    <property type="entry name" value="Pyr_nucl-diS_OxRdtase_dimer"/>
</dbReference>
<feature type="binding site" evidence="10">
    <location>
        <position position="153"/>
    </location>
    <ligand>
        <name>FAD</name>
        <dbReference type="ChEBI" id="CHEBI:57692"/>
    </ligand>
</feature>
<dbReference type="GO" id="GO:0050660">
    <property type="term" value="F:flavin adenine dinucleotide binding"/>
    <property type="evidence" value="ECO:0007669"/>
    <property type="project" value="InterPro"/>
</dbReference>
<proteinExistence type="inferred from homology"/>
<dbReference type="EMBL" id="CACRXK020002387">
    <property type="protein sequence ID" value="CAB3994079.1"/>
    <property type="molecule type" value="Genomic_DNA"/>
</dbReference>
<dbReference type="GO" id="GO:0004791">
    <property type="term" value="F:thioredoxin-disulfide reductase (NADPH) activity"/>
    <property type="evidence" value="ECO:0007669"/>
    <property type="project" value="UniProtKB-EC"/>
</dbReference>
<keyword evidence="14" id="KW-1185">Reference proteome</keyword>
<evidence type="ECO:0000256" key="11">
    <source>
        <dbReference type="PIRSR" id="PIRSR000350-4"/>
    </source>
</evidence>
<evidence type="ECO:0000256" key="5">
    <source>
        <dbReference type="ARBA" id="ARBA00022857"/>
    </source>
</evidence>
<dbReference type="PIRSF" id="PIRSF000350">
    <property type="entry name" value="Mercury_reductase_MerA"/>
    <property type="match status" value="1"/>
</dbReference>
<dbReference type="PROSITE" id="PS00076">
    <property type="entry name" value="PYRIDINE_REDOX_1"/>
    <property type="match status" value="1"/>
</dbReference>
<dbReference type="InterPro" id="IPR036188">
    <property type="entry name" value="FAD/NAD-bd_sf"/>
</dbReference>
<organism evidence="13 14">
    <name type="scientific">Paramuricea clavata</name>
    <name type="common">Red gorgonian</name>
    <name type="synonym">Violescent sea-whip</name>
    <dbReference type="NCBI Taxonomy" id="317549"/>
    <lineage>
        <taxon>Eukaryota</taxon>
        <taxon>Metazoa</taxon>
        <taxon>Cnidaria</taxon>
        <taxon>Anthozoa</taxon>
        <taxon>Octocorallia</taxon>
        <taxon>Malacalcyonacea</taxon>
        <taxon>Plexauridae</taxon>
        <taxon>Paramuricea</taxon>
    </lineage>
</organism>
<keyword evidence="4 10" id="KW-0274">FAD</keyword>
<dbReference type="InterPro" id="IPR012999">
    <property type="entry name" value="Pyr_OxRdtase_I_AS"/>
</dbReference>
<dbReference type="PANTHER" id="PTHR42737:SF7">
    <property type="entry name" value="THIOREDOXIN-DISULFIDE REDUCTASE"/>
    <property type="match status" value="1"/>
</dbReference>
<dbReference type="Proteomes" id="UP001152795">
    <property type="component" value="Unassembled WGS sequence"/>
</dbReference>
<evidence type="ECO:0000256" key="9">
    <source>
        <dbReference type="PIRSR" id="PIRSR000350-2"/>
    </source>
</evidence>
<keyword evidence="10" id="KW-0547">Nucleotide-binding</keyword>